<proteinExistence type="predicted"/>
<reference evidence="1 2" key="1">
    <citation type="submission" date="2021-06" db="EMBL/GenBank/DDBJ databases">
        <title>Caerostris extrusa draft genome.</title>
        <authorList>
            <person name="Kono N."/>
            <person name="Arakawa K."/>
        </authorList>
    </citation>
    <scope>NUCLEOTIDE SEQUENCE [LARGE SCALE GENOMIC DNA]</scope>
</reference>
<protein>
    <submittedName>
        <fullName evidence="1">Uncharacterized protein</fullName>
    </submittedName>
</protein>
<sequence>MRYEDIVSPSSWGYILAQENPADGPSRGCRKPLGSVLSKCVVCRRFNPKNIETVPPPLPEDRVRDAAVFQITGVDMADLEEQRQGDNAPHPSDLRDIFKGKLSLDEMKDIGVPNITRTSRHLKILKSSTL</sequence>
<name>A0AAV4VL79_CAEEX</name>
<keyword evidence="2" id="KW-1185">Reference proteome</keyword>
<comment type="caution">
    <text evidence="1">The sequence shown here is derived from an EMBL/GenBank/DDBJ whole genome shotgun (WGS) entry which is preliminary data.</text>
</comment>
<evidence type="ECO:0000313" key="1">
    <source>
        <dbReference type="EMBL" id="GIY70977.1"/>
    </source>
</evidence>
<organism evidence="1 2">
    <name type="scientific">Caerostris extrusa</name>
    <name type="common">Bark spider</name>
    <name type="synonym">Caerostris bankana</name>
    <dbReference type="NCBI Taxonomy" id="172846"/>
    <lineage>
        <taxon>Eukaryota</taxon>
        <taxon>Metazoa</taxon>
        <taxon>Ecdysozoa</taxon>
        <taxon>Arthropoda</taxon>
        <taxon>Chelicerata</taxon>
        <taxon>Arachnida</taxon>
        <taxon>Araneae</taxon>
        <taxon>Araneomorphae</taxon>
        <taxon>Entelegynae</taxon>
        <taxon>Araneoidea</taxon>
        <taxon>Araneidae</taxon>
        <taxon>Caerostris</taxon>
    </lineage>
</organism>
<dbReference type="Proteomes" id="UP001054945">
    <property type="component" value="Unassembled WGS sequence"/>
</dbReference>
<dbReference type="EMBL" id="BPLR01014738">
    <property type="protein sequence ID" value="GIY70977.1"/>
    <property type="molecule type" value="Genomic_DNA"/>
</dbReference>
<evidence type="ECO:0000313" key="2">
    <source>
        <dbReference type="Proteomes" id="UP001054945"/>
    </source>
</evidence>
<accession>A0AAV4VL79</accession>
<dbReference type="AlphaFoldDB" id="A0AAV4VL79"/>
<gene>
    <name evidence="1" type="ORF">CEXT_316481</name>
</gene>